<evidence type="ECO:0000313" key="3">
    <source>
        <dbReference type="EMBL" id="VBA42601.1"/>
    </source>
</evidence>
<dbReference type="AlphaFoldDB" id="A0A498QBD2"/>
<gene>
    <name evidence="3" type="ORF">LAUMK13_04110</name>
</gene>
<feature type="signal peptide" evidence="1">
    <location>
        <begin position="1"/>
        <end position="19"/>
    </location>
</feature>
<keyword evidence="4" id="KW-1185">Reference proteome</keyword>
<protein>
    <submittedName>
        <fullName evidence="3">Putative PE-PGRS family protein PE_PGRS24</fullName>
    </submittedName>
</protein>
<name>A0A498QBD2_9MYCO</name>
<accession>A0A498QBD2</accession>
<dbReference type="InterPro" id="IPR038332">
    <property type="entry name" value="PPE_sf"/>
</dbReference>
<dbReference type="Gene3D" id="1.10.287.850">
    <property type="entry name" value="HP0062-like domain"/>
    <property type="match status" value="1"/>
</dbReference>
<organism evidence="3 4">
    <name type="scientific">Mycobacterium innocens</name>
    <dbReference type="NCBI Taxonomy" id="2341083"/>
    <lineage>
        <taxon>Bacteria</taxon>
        <taxon>Bacillati</taxon>
        <taxon>Actinomycetota</taxon>
        <taxon>Actinomycetes</taxon>
        <taxon>Mycobacteriales</taxon>
        <taxon>Mycobacteriaceae</taxon>
        <taxon>Mycobacterium</taxon>
    </lineage>
</organism>
<feature type="domain" description="PE" evidence="2">
    <location>
        <begin position="4"/>
        <end position="60"/>
    </location>
</feature>
<evidence type="ECO:0000256" key="1">
    <source>
        <dbReference type="SAM" id="SignalP"/>
    </source>
</evidence>
<feature type="chain" id="PRO_5039123727" evidence="1">
    <location>
        <begin position="20"/>
        <end position="64"/>
    </location>
</feature>
<dbReference type="InterPro" id="IPR000084">
    <property type="entry name" value="PE-PGRS_N"/>
</dbReference>
<dbReference type="EMBL" id="UPHQ01000221">
    <property type="protein sequence ID" value="VBA42601.1"/>
    <property type="molecule type" value="Genomic_DNA"/>
</dbReference>
<proteinExistence type="predicted"/>
<keyword evidence="1" id="KW-0732">Signal</keyword>
<sequence>MSFVVAAPQALMVAATDLAGIGSALTAANAAAVAPTTGVLAAGADEVSAAIAALFSSHARPIRC</sequence>
<reference evidence="3 4" key="1">
    <citation type="submission" date="2018-09" db="EMBL/GenBank/DDBJ databases">
        <authorList>
            <person name="Tagini F."/>
        </authorList>
    </citation>
    <scope>NUCLEOTIDE SEQUENCE [LARGE SCALE GENOMIC DNA]</scope>
    <source>
        <strain evidence="3 4">MK13</strain>
    </source>
</reference>
<evidence type="ECO:0000313" key="4">
    <source>
        <dbReference type="Proteomes" id="UP000267289"/>
    </source>
</evidence>
<evidence type="ECO:0000259" key="2">
    <source>
        <dbReference type="Pfam" id="PF00934"/>
    </source>
</evidence>
<dbReference type="Proteomes" id="UP000267289">
    <property type="component" value="Unassembled WGS sequence"/>
</dbReference>
<dbReference type="Pfam" id="PF00934">
    <property type="entry name" value="PE"/>
    <property type="match status" value="1"/>
</dbReference>
<dbReference type="SUPFAM" id="SSF140459">
    <property type="entry name" value="PE/PPE dimer-like"/>
    <property type="match status" value="1"/>
</dbReference>